<dbReference type="Proteomes" id="UP000283509">
    <property type="component" value="Unassembled WGS sequence"/>
</dbReference>
<keyword evidence="2" id="KW-1185">Reference proteome</keyword>
<dbReference type="SUPFAM" id="SSF56219">
    <property type="entry name" value="DNase I-like"/>
    <property type="match status" value="1"/>
</dbReference>
<gene>
    <name evidence="1" type="ORF">C7M84_022629</name>
</gene>
<dbReference type="STRING" id="6689.A0A3R7T0I9"/>
<evidence type="ECO:0008006" key="3">
    <source>
        <dbReference type="Google" id="ProtNLM"/>
    </source>
</evidence>
<dbReference type="Gene3D" id="3.60.10.10">
    <property type="entry name" value="Endonuclease/exonuclease/phosphatase"/>
    <property type="match status" value="1"/>
</dbReference>
<dbReference type="EMBL" id="QCYY01000585">
    <property type="protein sequence ID" value="ROT84179.1"/>
    <property type="molecule type" value="Genomic_DNA"/>
</dbReference>
<dbReference type="InterPro" id="IPR036691">
    <property type="entry name" value="Endo/exonu/phosph_ase_sf"/>
</dbReference>
<dbReference type="OrthoDB" id="410381at2759"/>
<evidence type="ECO:0000313" key="1">
    <source>
        <dbReference type="EMBL" id="ROT84179.1"/>
    </source>
</evidence>
<sequence length="374" mass="43116">MLTRLAAVPSTLSDCLSSIRITLAEKRVLTLMAVYAPTMIYDDAMRVNFYVDLGRVLSNVPKADKLFVLGNFDARVGNDRPGWSRVLGTQARGRTNAKRSLLLELCTEMDLAITNTFFAMPDKWYYSWMHPRSRTWHLLDYILVLRDDLRDVRSTRVMHGAFCGMDHHMDSSMEDLSVNTKWGQISSVMYIAAKEILGHPKRQHADWFDQNDMDLMTLIDEVRACCQQYLTGMTTRRSNERLRNARSKLQHATRQMKNEWCKAEELQGYVEAHMSRAFYNGLKAVYGPRCSGANPILSAYGSILHTTPNEILRRWKEHFQQLLNRPSTVDSAAIERLEQHPIRQDLDGPPTFIELQRVLKSLIMVPCPRFSRMP</sequence>
<name>A0A3R7T0I9_PENVA</name>
<proteinExistence type="predicted"/>
<organism evidence="1 2">
    <name type="scientific">Penaeus vannamei</name>
    <name type="common">Whiteleg shrimp</name>
    <name type="synonym">Litopenaeus vannamei</name>
    <dbReference type="NCBI Taxonomy" id="6689"/>
    <lineage>
        <taxon>Eukaryota</taxon>
        <taxon>Metazoa</taxon>
        <taxon>Ecdysozoa</taxon>
        <taxon>Arthropoda</taxon>
        <taxon>Crustacea</taxon>
        <taxon>Multicrustacea</taxon>
        <taxon>Malacostraca</taxon>
        <taxon>Eumalacostraca</taxon>
        <taxon>Eucarida</taxon>
        <taxon>Decapoda</taxon>
        <taxon>Dendrobranchiata</taxon>
        <taxon>Penaeoidea</taxon>
        <taxon>Penaeidae</taxon>
        <taxon>Penaeus</taxon>
    </lineage>
</organism>
<evidence type="ECO:0000313" key="2">
    <source>
        <dbReference type="Proteomes" id="UP000283509"/>
    </source>
</evidence>
<comment type="caution">
    <text evidence="1">The sequence shown here is derived from an EMBL/GenBank/DDBJ whole genome shotgun (WGS) entry which is preliminary data.</text>
</comment>
<protein>
    <recommendedName>
        <fullName evidence="3">Endonuclease/exonuclease/phosphatase domain-containing protein</fullName>
    </recommendedName>
</protein>
<accession>A0A3R7T0I9</accession>
<reference evidence="1 2" key="2">
    <citation type="submission" date="2019-01" db="EMBL/GenBank/DDBJ databases">
        <title>The decoding of complex shrimp genome reveals the adaptation for benthos swimmer, frequently molting mechanism and breeding impact on genome.</title>
        <authorList>
            <person name="Sun Y."/>
            <person name="Gao Y."/>
            <person name="Yu Y."/>
        </authorList>
    </citation>
    <scope>NUCLEOTIDE SEQUENCE [LARGE SCALE GENOMIC DNA]</scope>
    <source>
        <tissue evidence="1">Muscle</tissue>
    </source>
</reference>
<dbReference type="AlphaFoldDB" id="A0A3R7T0I9"/>
<reference evidence="1 2" key="1">
    <citation type="submission" date="2018-04" db="EMBL/GenBank/DDBJ databases">
        <authorList>
            <person name="Zhang X."/>
            <person name="Yuan J."/>
            <person name="Li F."/>
            <person name="Xiang J."/>
        </authorList>
    </citation>
    <scope>NUCLEOTIDE SEQUENCE [LARGE SCALE GENOMIC DNA]</scope>
    <source>
        <tissue evidence="1">Muscle</tissue>
    </source>
</reference>